<feature type="compositionally biased region" description="Acidic residues" evidence="1">
    <location>
        <begin position="173"/>
        <end position="184"/>
    </location>
</feature>
<dbReference type="OrthoDB" id="3746122at2759"/>
<sequence>MGKPRRGVNECFEALGWRHFGKDEGVIKRPKFNFKPLNDLYKTEIGNLFTKLSASAVDRNDPKLFDKELDKILEKLGPPIWPNKPANVQRTHLRDPDPETLYRKHLIYPRDKQTIKEHLRQLVLAKKSRGTAAATANIDRSALRNGASDEPARGRARPKAATKGPLAPQPDSQSEEDDSDDEPEPTPNINKSVLRSGTSAEKTKEAAQKKRQRQEEPDVPRKRQRAEQKGQASQAKGKQTQVYPTGGTDAFEQTRINFFNNHTPLGSVALRGCDSAAQLLERVEDATNGSAQREAGAEVAYLKIYLSEDMSTEPWVRIDNNRHREGKFQHLRSIIRDAPLFPGAHEALLEAEVGF</sequence>
<accession>A0A6A6R6Q4</accession>
<name>A0A6A6R6Q4_9PEZI</name>
<dbReference type="Proteomes" id="UP000799750">
    <property type="component" value="Unassembled WGS sequence"/>
</dbReference>
<feature type="compositionally biased region" description="Low complexity" evidence="1">
    <location>
        <begin position="229"/>
        <end position="241"/>
    </location>
</feature>
<proteinExistence type="predicted"/>
<feature type="compositionally biased region" description="Polar residues" evidence="1">
    <location>
        <begin position="187"/>
        <end position="200"/>
    </location>
</feature>
<evidence type="ECO:0000313" key="3">
    <source>
        <dbReference type="Proteomes" id="UP000799750"/>
    </source>
</evidence>
<evidence type="ECO:0000256" key="1">
    <source>
        <dbReference type="SAM" id="MobiDB-lite"/>
    </source>
</evidence>
<feature type="region of interest" description="Disordered" evidence="1">
    <location>
        <begin position="127"/>
        <end position="247"/>
    </location>
</feature>
<evidence type="ECO:0000313" key="2">
    <source>
        <dbReference type="EMBL" id="KAF2500146.1"/>
    </source>
</evidence>
<organism evidence="2 3">
    <name type="scientific">Lophium mytilinum</name>
    <dbReference type="NCBI Taxonomy" id="390894"/>
    <lineage>
        <taxon>Eukaryota</taxon>
        <taxon>Fungi</taxon>
        <taxon>Dikarya</taxon>
        <taxon>Ascomycota</taxon>
        <taxon>Pezizomycotina</taxon>
        <taxon>Dothideomycetes</taxon>
        <taxon>Pleosporomycetidae</taxon>
        <taxon>Mytilinidiales</taxon>
        <taxon>Mytilinidiaceae</taxon>
        <taxon>Lophium</taxon>
    </lineage>
</organism>
<reference evidence="2" key="1">
    <citation type="journal article" date="2020" name="Stud. Mycol.">
        <title>101 Dothideomycetes genomes: a test case for predicting lifestyles and emergence of pathogens.</title>
        <authorList>
            <person name="Haridas S."/>
            <person name="Albert R."/>
            <person name="Binder M."/>
            <person name="Bloem J."/>
            <person name="Labutti K."/>
            <person name="Salamov A."/>
            <person name="Andreopoulos B."/>
            <person name="Baker S."/>
            <person name="Barry K."/>
            <person name="Bills G."/>
            <person name="Bluhm B."/>
            <person name="Cannon C."/>
            <person name="Castanera R."/>
            <person name="Culley D."/>
            <person name="Daum C."/>
            <person name="Ezra D."/>
            <person name="Gonzalez J."/>
            <person name="Henrissat B."/>
            <person name="Kuo A."/>
            <person name="Liang C."/>
            <person name="Lipzen A."/>
            <person name="Lutzoni F."/>
            <person name="Magnuson J."/>
            <person name="Mondo S."/>
            <person name="Nolan M."/>
            <person name="Ohm R."/>
            <person name="Pangilinan J."/>
            <person name="Park H.-J."/>
            <person name="Ramirez L."/>
            <person name="Alfaro M."/>
            <person name="Sun H."/>
            <person name="Tritt A."/>
            <person name="Yoshinaga Y."/>
            <person name="Zwiers L.-H."/>
            <person name="Turgeon B."/>
            <person name="Goodwin S."/>
            <person name="Spatafora J."/>
            <person name="Crous P."/>
            <person name="Grigoriev I."/>
        </authorList>
    </citation>
    <scope>NUCLEOTIDE SEQUENCE</scope>
    <source>
        <strain evidence="2">CBS 269.34</strain>
    </source>
</reference>
<protein>
    <submittedName>
        <fullName evidence="2">Uncharacterized protein</fullName>
    </submittedName>
</protein>
<keyword evidence="3" id="KW-1185">Reference proteome</keyword>
<feature type="compositionally biased region" description="Basic and acidic residues" evidence="1">
    <location>
        <begin position="201"/>
        <end position="228"/>
    </location>
</feature>
<gene>
    <name evidence="2" type="ORF">BU16DRAFT_613943</name>
</gene>
<dbReference type="AlphaFoldDB" id="A0A6A6R6Q4"/>
<dbReference type="EMBL" id="MU004183">
    <property type="protein sequence ID" value="KAF2500146.1"/>
    <property type="molecule type" value="Genomic_DNA"/>
</dbReference>